<keyword evidence="4" id="KW-1185">Reference proteome</keyword>
<evidence type="ECO:0000313" key="4">
    <source>
        <dbReference type="Proteomes" id="UP001183817"/>
    </source>
</evidence>
<evidence type="ECO:0000259" key="2">
    <source>
        <dbReference type="PROSITE" id="PS51898"/>
    </source>
</evidence>
<reference evidence="3 4" key="1">
    <citation type="submission" date="2023-07" db="EMBL/GenBank/DDBJ databases">
        <title>Sequencing the genomes of 1000 actinobacteria strains.</title>
        <authorList>
            <person name="Klenk H.-P."/>
        </authorList>
    </citation>
    <scope>NUCLEOTIDE SEQUENCE [LARGE SCALE GENOMIC DNA]</scope>
    <source>
        <strain evidence="3 4">DSM 20167</strain>
    </source>
</reference>
<dbReference type="InterPro" id="IPR002104">
    <property type="entry name" value="Integrase_catalytic"/>
</dbReference>
<dbReference type="RefSeq" id="WP_377700406.1">
    <property type="nucleotide sequence ID" value="NZ_BAAAWO010000001.1"/>
</dbReference>
<protein>
    <submittedName>
        <fullName evidence="3">Integrase</fullName>
    </submittedName>
</protein>
<dbReference type="Proteomes" id="UP001183817">
    <property type="component" value="Unassembled WGS sequence"/>
</dbReference>
<dbReference type="InterPro" id="IPR011010">
    <property type="entry name" value="DNA_brk_join_enz"/>
</dbReference>
<dbReference type="Gene3D" id="1.10.443.10">
    <property type="entry name" value="Intergrase catalytic core"/>
    <property type="match status" value="1"/>
</dbReference>
<dbReference type="InterPro" id="IPR013762">
    <property type="entry name" value="Integrase-like_cat_sf"/>
</dbReference>
<feature type="domain" description="Tyr recombinase" evidence="2">
    <location>
        <begin position="30"/>
        <end position="138"/>
    </location>
</feature>
<evidence type="ECO:0000313" key="3">
    <source>
        <dbReference type="EMBL" id="MDR7358424.1"/>
    </source>
</evidence>
<keyword evidence="1" id="KW-0233">DNA recombination</keyword>
<sequence length="138" mass="14968">MFADASLRHPEHSALISGVLGIPPKRFDKATSSYLTPAEVGALIAAAHRSCWSGRRNHALQILAIQAGLRVSELTSLNGSYIGPRTGVHIQCRGKEREERAVPLTHPTALVLKGEPNATARRSIVLHAQGEALEPRRR</sequence>
<accession>A0ABU2BKB2</accession>
<evidence type="ECO:0000256" key="1">
    <source>
        <dbReference type="ARBA" id="ARBA00023172"/>
    </source>
</evidence>
<dbReference type="PROSITE" id="PS51898">
    <property type="entry name" value="TYR_RECOMBINASE"/>
    <property type="match status" value="1"/>
</dbReference>
<organism evidence="3 4">
    <name type="scientific">Paeniglutamicibacter sulfureus</name>
    <dbReference type="NCBI Taxonomy" id="43666"/>
    <lineage>
        <taxon>Bacteria</taxon>
        <taxon>Bacillati</taxon>
        <taxon>Actinomycetota</taxon>
        <taxon>Actinomycetes</taxon>
        <taxon>Micrococcales</taxon>
        <taxon>Micrococcaceae</taxon>
        <taxon>Paeniglutamicibacter</taxon>
    </lineage>
</organism>
<dbReference type="Pfam" id="PF00589">
    <property type="entry name" value="Phage_integrase"/>
    <property type="match status" value="1"/>
</dbReference>
<dbReference type="SUPFAM" id="SSF56349">
    <property type="entry name" value="DNA breaking-rejoining enzymes"/>
    <property type="match status" value="1"/>
</dbReference>
<dbReference type="EMBL" id="JAVDYI010000001">
    <property type="protein sequence ID" value="MDR7358424.1"/>
    <property type="molecule type" value="Genomic_DNA"/>
</dbReference>
<name>A0ABU2BKB2_9MICC</name>
<gene>
    <name evidence="3" type="ORF">J2S64_002115</name>
</gene>
<proteinExistence type="predicted"/>
<comment type="caution">
    <text evidence="3">The sequence shown here is derived from an EMBL/GenBank/DDBJ whole genome shotgun (WGS) entry which is preliminary data.</text>
</comment>